<organism evidence="2 3">
    <name type="scientific">Aristolochia fimbriata</name>
    <name type="common">White veined hardy Dutchman's pipe vine</name>
    <dbReference type="NCBI Taxonomy" id="158543"/>
    <lineage>
        <taxon>Eukaryota</taxon>
        <taxon>Viridiplantae</taxon>
        <taxon>Streptophyta</taxon>
        <taxon>Embryophyta</taxon>
        <taxon>Tracheophyta</taxon>
        <taxon>Spermatophyta</taxon>
        <taxon>Magnoliopsida</taxon>
        <taxon>Magnoliidae</taxon>
        <taxon>Piperales</taxon>
        <taxon>Aristolochiaceae</taxon>
        <taxon>Aristolochia</taxon>
    </lineage>
</organism>
<feature type="compositionally biased region" description="Low complexity" evidence="1">
    <location>
        <begin position="108"/>
        <end position="134"/>
    </location>
</feature>
<feature type="region of interest" description="Disordered" evidence="1">
    <location>
        <begin position="30"/>
        <end position="174"/>
    </location>
</feature>
<feature type="region of interest" description="Disordered" evidence="1">
    <location>
        <begin position="187"/>
        <end position="207"/>
    </location>
</feature>
<gene>
    <name evidence="2" type="ORF">H6P81_020802</name>
</gene>
<dbReference type="Proteomes" id="UP000825729">
    <property type="component" value="Unassembled WGS sequence"/>
</dbReference>
<sequence>MVMHLGSACRYTGYLMHIADALKLERTPSAGAAGREETGEYPGASAGVPGTRSAAGRSPAAGGRCVATPRPAGPPSPGSRTGAGSTGPAGPPYASVSASETAAPTPGSISSVSASARPSRTGSSSPPNPSWNRPARPPSVWRRPWTAALPRFPRNRRRIPAAGEEGGRRGKGKSSVVGARYLCAEQSLTAGPTPQKKHPDVAPDRIPTVPTPYPYSLYF</sequence>
<evidence type="ECO:0000313" key="3">
    <source>
        <dbReference type="Proteomes" id="UP000825729"/>
    </source>
</evidence>
<name>A0AAV7DZW4_ARIFI</name>
<proteinExistence type="predicted"/>
<feature type="compositionally biased region" description="Low complexity" evidence="1">
    <location>
        <begin position="50"/>
        <end position="70"/>
    </location>
</feature>
<feature type="compositionally biased region" description="Low complexity" evidence="1">
    <location>
        <begin position="78"/>
        <end position="88"/>
    </location>
</feature>
<accession>A0AAV7DZW4</accession>
<evidence type="ECO:0000313" key="2">
    <source>
        <dbReference type="EMBL" id="KAG9440637.1"/>
    </source>
</evidence>
<dbReference type="EMBL" id="JAINDJ010000008">
    <property type="protein sequence ID" value="KAG9440637.1"/>
    <property type="molecule type" value="Genomic_DNA"/>
</dbReference>
<reference evidence="2 3" key="1">
    <citation type="submission" date="2021-07" db="EMBL/GenBank/DDBJ databases">
        <title>The Aristolochia fimbriata genome: insights into angiosperm evolution, floral development and chemical biosynthesis.</title>
        <authorList>
            <person name="Jiao Y."/>
        </authorList>
    </citation>
    <scope>NUCLEOTIDE SEQUENCE [LARGE SCALE GENOMIC DNA]</scope>
    <source>
        <strain evidence="2">IBCAS-2021</strain>
        <tissue evidence="2">Leaf</tissue>
    </source>
</reference>
<dbReference type="AlphaFoldDB" id="A0AAV7DZW4"/>
<protein>
    <submittedName>
        <fullName evidence="2">Uncharacterized protein</fullName>
    </submittedName>
</protein>
<keyword evidence="3" id="KW-1185">Reference proteome</keyword>
<comment type="caution">
    <text evidence="2">The sequence shown here is derived from an EMBL/GenBank/DDBJ whole genome shotgun (WGS) entry which is preliminary data.</text>
</comment>
<evidence type="ECO:0000256" key="1">
    <source>
        <dbReference type="SAM" id="MobiDB-lite"/>
    </source>
</evidence>